<dbReference type="InterPro" id="IPR001841">
    <property type="entry name" value="Znf_RING"/>
</dbReference>
<dbReference type="EMBL" id="JANBUW010000440">
    <property type="protein sequence ID" value="KAJ2846852.1"/>
    <property type="molecule type" value="Genomic_DNA"/>
</dbReference>
<sequence>MRHLSALFSSHRKHDDTRHHRRITKDHKLTAESLEWLPKYTLTANSIEDIRRCHANRLYLVNSRPAASENEADDGAELCFTTDDDKPACVVCLEEYLVGQDVRVVLCGHVFHDECITQCCSQSRKGREPPVLSK</sequence>
<accession>A0A9W8LXV4</accession>
<evidence type="ECO:0000313" key="4">
    <source>
        <dbReference type="Proteomes" id="UP001139887"/>
    </source>
</evidence>
<proteinExistence type="predicted"/>
<dbReference type="InterPro" id="IPR013083">
    <property type="entry name" value="Znf_RING/FYVE/PHD"/>
</dbReference>
<dbReference type="Proteomes" id="UP001139887">
    <property type="component" value="Unassembled WGS sequence"/>
</dbReference>
<feature type="region of interest" description="Disordered" evidence="1">
    <location>
        <begin position="1"/>
        <end position="21"/>
    </location>
</feature>
<gene>
    <name evidence="3" type="ORF">IWW36_004150</name>
</gene>
<dbReference type="SUPFAM" id="SSF57850">
    <property type="entry name" value="RING/U-box"/>
    <property type="match status" value="1"/>
</dbReference>
<keyword evidence="4" id="KW-1185">Reference proteome</keyword>
<feature type="non-terminal residue" evidence="3">
    <location>
        <position position="134"/>
    </location>
</feature>
<dbReference type="Pfam" id="PF17123">
    <property type="entry name" value="zf-RING_11"/>
    <property type="match status" value="1"/>
</dbReference>
<name>A0A9W8LXV4_9FUNG</name>
<evidence type="ECO:0000256" key="1">
    <source>
        <dbReference type="SAM" id="MobiDB-lite"/>
    </source>
</evidence>
<feature type="domain" description="RING-type" evidence="2">
    <location>
        <begin position="89"/>
        <end position="116"/>
    </location>
</feature>
<evidence type="ECO:0000313" key="3">
    <source>
        <dbReference type="EMBL" id="KAJ2846852.1"/>
    </source>
</evidence>
<reference evidence="3" key="1">
    <citation type="submission" date="2022-07" db="EMBL/GenBank/DDBJ databases">
        <title>Phylogenomic reconstructions and comparative analyses of Kickxellomycotina fungi.</title>
        <authorList>
            <person name="Reynolds N.K."/>
            <person name="Stajich J.E."/>
            <person name="Barry K."/>
            <person name="Grigoriev I.V."/>
            <person name="Crous P."/>
            <person name="Smith M.E."/>
        </authorList>
    </citation>
    <scope>NUCLEOTIDE SEQUENCE</scope>
    <source>
        <strain evidence="3">NRRL 1566</strain>
    </source>
</reference>
<comment type="caution">
    <text evidence="3">The sequence shown here is derived from an EMBL/GenBank/DDBJ whole genome shotgun (WGS) entry which is preliminary data.</text>
</comment>
<evidence type="ECO:0000259" key="2">
    <source>
        <dbReference type="Pfam" id="PF17123"/>
    </source>
</evidence>
<protein>
    <recommendedName>
        <fullName evidence="2">RING-type domain-containing protein</fullName>
    </recommendedName>
</protein>
<dbReference type="OrthoDB" id="8062037at2759"/>
<dbReference type="AlphaFoldDB" id="A0A9W8LXV4"/>
<dbReference type="Gene3D" id="3.30.40.10">
    <property type="entry name" value="Zinc/RING finger domain, C3HC4 (zinc finger)"/>
    <property type="match status" value="1"/>
</dbReference>
<organism evidence="3 4">
    <name type="scientific">Coemansia brasiliensis</name>
    <dbReference type="NCBI Taxonomy" id="2650707"/>
    <lineage>
        <taxon>Eukaryota</taxon>
        <taxon>Fungi</taxon>
        <taxon>Fungi incertae sedis</taxon>
        <taxon>Zoopagomycota</taxon>
        <taxon>Kickxellomycotina</taxon>
        <taxon>Kickxellomycetes</taxon>
        <taxon>Kickxellales</taxon>
        <taxon>Kickxellaceae</taxon>
        <taxon>Coemansia</taxon>
    </lineage>
</organism>